<organism evidence="2 3">
    <name type="scientific">Pararhizobium polonicum</name>
    <dbReference type="NCBI Taxonomy" id="1612624"/>
    <lineage>
        <taxon>Bacteria</taxon>
        <taxon>Pseudomonadati</taxon>
        <taxon>Pseudomonadota</taxon>
        <taxon>Alphaproteobacteria</taxon>
        <taxon>Hyphomicrobiales</taxon>
        <taxon>Rhizobiaceae</taxon>
        <taxon>Rhizobium/Agrobacterium group</taxon>
        <taxon>Pararhizobium</taxon>
    </lineage>
</organism>
<dbReference type="PATRIC" id="fig|1612624.7.peg.2172"/>
<feature type="chain" id="PRO_5008889977" description="Tetratricopeptide repeat protein" evidence="1">
    <location>
        <begin position="29"/>
        <end position="185"/>
    </location>
</feature>
<dbReference type="Gene3D" id="1.25.40.10">
    <property type="entry name" value="Tetratricopeptide repeat domain"/>
    <property type="match status" value="1"/>
</dbReference>
<keyword evidence="3" id="KW-1185">Reference proteome</keyword>
<dbReference type="OrthoDB" id="8592798at2"/>
<proteinExistence type="predicted"/>
<evidence type="ECO:0000313" key="2">
    <source>
        <dbReference type="EMBL" id="OBZ93345.1"/>
    </source>
</evidence>
<sequence length="185" mass="20652">MTMINRKTALIALFSAVSAFTLSQTARAAGEDTTAPPEKTKTSTECKDGKVWDEAKKECVDAKKSSLDDDILFKAARELAYAGQYENSLKVLDAVKDQNSARILNYRGYSNRKAGRMELGMSFYRRALQADENYILARSYMGQALIEQGKVEEAKAQLIEIRDRGGENSWAYRALLESLGGVRNY</sequence>
<dbReference type="EMBL" id="LGLV01000015">
    <property type="protein sequence ID" value="OBZ93345.1"/>
    <property type="molecule type" value="Genomic_DNA"/>
</dbReference>
<reference evidence="2 3" key="1">
    <citation type="journal article" date="2016" name="Syst. Appl. Microbiol.">
        <title>Pararhizobium polonicum sp. nov. isolated from tumors on stone fruit rootstocks.</title>
        <authorList>
            <person name="Pulawska J."/>
            <person name="Kuzmanovic N."/>
            <person name="Willems A."/>
            <person name="Pothier J.F."/>
        </authorList>
    </citation>
    <scope>NUCLEOTIDE SEQUENCE [LARGE SCALE GENOMIC DNA]</scope>
    <source>
        <strain evidence="2 3">F5.1</strain>
    </source>
</reference>
<dbReference type="Proteomes" id="UP000093111">
    <property type="component" value="Unassembled WGS sequence"/>
</dbReference>
<dbReference type="SUPFAM" id="SSF48452">
    <property type="entry name" value="TPR-like"/>
    <property type="match status" value="1"/>
</dbReference>
<dbReference type="AlphaFoldDB" id="A0A1C7NWH2"/>
<comment type="caution">
    <text evidence="2">The sequence shown here is derived from an EMBL/GenBank/DDBJ whole genome shotgun (WGS) entry which is preliminary data.</text>
</comment>
<dbReference type="InterPro" id="IPR011990">
    <property type="entry name" value="TPR-like_helical_dom_sf"/>
</dbReference>
<protein>
    <recommendedName>
        <fullName evidence="4">Tetratricopeptide repeat protein</fullName>
    </recommendedName>
</protein>
<feature type="signal peptide" evidence="1">
    <location>
        <begin position="1"/>
        <end position="28"/>
    </location>
</feature>
<evidence type="ECO:0000256" key="1">
    <source>
        <dbReference type="SAM" id="SignalP"/>
    </source>
</evidence>
<dbReference type="STRING" id="1612624.ADU59_22505"/>
<dbReference type="RefSeq" id="WP_068956960.1">
    <property type="nucleotide sequence ID" value="NZ_LGLV01000015.1"/>
</dbReference>
<name>A0A1C7NWH2_9HYPH</name>
<gene>
    <name evidence="2" type="ORF">ADU59_22505</name>
</gene>
<accession>A0A1C7NWH2</accession>
<keyword evidence="1" id="KW-0732">Signal</keyword>
<evidence type="ECO:0008006" key="4">
    <source>
        <dbReference type="Google" id="ProtNLM"/>
    </source>
</evidence>
<dbReference type="Pfam" id="PF14559">
    <property type="entry name" value="TPR_19"/>
    <property type="match status" value="1"/>
</dbReference>
<evidence type="ECO:0000313" key="3">
    <source>
        <dbReference type="Proteomes" id="UP000093111"/>
    </source>
</evidence>